<sequence>APPPTRSHPVTKASDSTVYYRLFPKPGPQFVVTGYKETIKSPEPAGALRISAYRESGPLALHRVRLAEAAVYFCARRDNKPCGVSRRWGTLQWVPGRGATTPPPKGETKHGAK</sequence>
<name>A0A8T1S7S3_CHESE</name>
<protein>
    <submittedName>
        <fullName evidence="2">Uncharacterized protein</fullName>
    </submittedName>
</protein>
<dbReference type="EMBL" id="JAHGAV010000535">
    <property type="protein sequence ID" value="KAG6924757.1"/>
    <property type="molecule type" value="Genomic_DNA"/>
</dbReference>
<dbReference type="Gene3D" id="2.60.40.10">
    <property type="entry name" value="Immunoglobulins"/>
    <property type="match status" value="1"/>
</dbReference>
<dbReference type="Proteomes" id="UP000765507">
    <property type="component" value="Unassembled WGS sequence"/>
</dbReference>
<evidence type="ECO:0000313" key="3">
    <source>
        <dbReference type="Proteomes" id="UP000765507"/>
    </source>
</evidence>
<keyword evidence="3" id="KW-1185">Reference proteome</keyword>
<evidence type="ECO:0000256" key="1">
    <source>
        <dbReference type="SAM" id="MobiDB-lite"/>
    </source>
</evidence>
<proteinExistence type="predicted"/>
<dbReference type="SUPFAM" id="SSF48726">
    <property type="entry name" value="Immunoglobulin"/>
    <property type="match status" value="1"/>
</dbReference>
<dbReference type="OrthoDB" id="9631130at2759"/>
<organism evidence="2 3">
    <name type="scientific">Chelydra serpentina</name>
    <name type="common">Snapping turtle</name>
    <name type="synonym">Testudo serpentina</name>
    <dbReference type="NCBI Taxonomy" id="8475"/>
    <lineage>
        <taxon>Eukaryota</taxon>
        <taxon>Metazoa</taxon>
        <taxon>Chordata</taxon>
        <taxon>Craniata</taxon>
        <taxon>Vertebrata</taxon>
        <taxon>Euteleostomi</taxon>
        <taxon>Archelosauria</taxon>
        <taxon>Testudinata</taxon>
        <taxon>Testudines</taxon>
        <taxon>Cryptodira</taxon>
        <taxon>Durocryptodira</taxon>
        <taxon>Americhelydia</taxon>
        <taxon>Chelydroidea</taxon>
        <taxon>Chelydridae</taxon>
        <taxon>Chelydra</taxon>
    </lineage>
</organism>
<gene>
    <name evidence="2" type="ORF">G0U57_016591</name>
</gene>
<reference evidence="2 3" key="1">
    <citation type="journal article" date="2020" name="G3 (Bethesda)">
        <title>Draft Genome of the Common Snapping Turtle, Chelydra serpentina, a Model for Phenotypic Plasticity in Reptiles.</title>
        <authorList>
            <person name="Das D."/>
            <person name="Singh S.K."/>
            <person name="Bierstedt J."/>
            <person name="Erickson A."/>
            <person name="Galli G.L.J."/>
            <person name="Crossley D.A. 2nd"/>
            <person name="Rhen T."/>
        </authorList>
    </citation>
    <scope>NUCLEOTIDE SEQUENCE [LARGE SCALE GENOMIC DNA]</scope>
    <source>
        <strain evidence="2">KW</strain>
    </source>
</reference>
<evidence type="ECO:0000313" key="2">
    <source>
        <dbReference type="EMBL" id="KAG6924757.1"/>
    </source>
</evidence>
<feature type="non-terminal residue" evidence="2">
    <location>
        <position position="1"/>
    </location>
</feature>
<dbReference type="InterPro" id="IPR036179">
    <property type="entry name" value="Ig-like_dom_sf"/>
</dbReference>
<feature type="region of interest" description="Disordered" evidence="1">
    <location>
        <begin position="93"/>
        <end position="113"/>
    </location>
</feature>
<dbReference type="AlphaFoldDB" id="A0A8T1S7S3"/>
<comment type="caution">
    <text evidence="2">The sequence shown here is derived from an EMBL/GenBank/DDBJ whole genome shotgun (WGS) entry which is preliminary data.</text>
</comment>
<dbReference type="InterPro" id="IPR013783">
    <property type="entry name" value="Ig-like_fold"/>
</dbReference>
<accession>A0A8T1S7S3</accession>